<dbReference type="PANTHER" id="PTHR35841">
    <property type="entry name" value="PHOSPHONATES-BINDING PERIPLASMIC PROTEIN"/>
    <property type="match status" value="1"/>
</dbReference>
<dbReference type="GO" id="GO:0055085">
    <property type="term" value="P:transmembrane transport"/>
    <property type="evidence" value="ECO:0007669"/>
    <property type="project" value="InterPro"/>
</dbReference>
<comment type="similarity">
    <text evidence="1">Belongs to the phosphate/phosphite/phosphonate binding protein family.</text>
</comment>
<dbReference type="SUPFAM" id="SSF53850">
    <property type="entry name" value="Periplasmic binding protein-like II"/>
    <property type="match status" value="1"/>
</dbReference>
<dbReference type="RefSeq" id="WP_130280576.1">
    <property type="nucleotide sequence ID" value="NZ_SGXT01000011.1"/>
</dbReference>
<evidence type="ECO:0000313" key="5">
    <source>
        <dbReference type="Proteomes" id="UP000292408"/>
    </source>
</evidence>
<feature type="chain" id="PRO_5020179746" evidence="3">
    <location>
        <begin position="31"/>
        <end position="340"/>
    </location>
</feature>
<evidence type="ECO:0000256" key="2">
    <source>
        <dbReference type="ARBA" id="ARBA00022729"/>
    </source>
</evidence>
<evidence type="ECO:0000313" key="4">
    <source>
        <dbReference type="EMBL" id="RZT64191.1"/>
    </source>
</evidence>
<dbReference type="Gene3D" id="3.40.190.10">
    <property type="entry name" value="Periplasmic binding protein-like II"/>
    <property type="match status" value="2"/>
</dbReference>
<dbReference type="PROSITE" id="PS51257">
    <property type="entry name" value="PROKAR_LIPOPROTEIN"/>
    <property type="match status" value="1"/>
</dbReference>
<sequence>MTARLSRWAALGAASVLALGLAGCATDAPADDPTTAPAPDAQSTEWPDELVIGLVPSQDLDQLVEDAEALGELLAGEIGIPVTTTVTDNYAALVVAMQTGQAQVGLFGPIALVAAADQAGAEVVLQSVRRGTASYHTQWFTTDTDRFCLDEPVIVTDDDGNEFSHCNGTDTAEVGPVGVEALANIEAGETISFVDELSASGYYYPATQLENAAGLDPFSDISALFAGGHPNSILAVQRGDAAVGVSFDDARINLLEEDPEAGTSVTVFAWSDEIPNDGVAVAGDLPADLIQAITDAFLAIAETPEGQQALFDVYSIDGLVPADLEALDVARQVAANFGDR</sequence>
<dbReference type="EMBL" id="SGXT01000011">
    <property type="protein sequence ID" value="RZT64191.1"/>
    <property type="molecule type" value="Genomic_DNA"/>
</dbReference>
<proteinExistence type="inferred from homology"/>
<dbReference type="PANTHER" id="PTHR35841:SF1">
    <property type="entry name" value="PHOSPHONATES-BINDING PERIPLASMIC PROTEIN"/>
    <property type="match status" value="1"/>
</dbReference>
<comment type="caution">
    <text evidence="4">The sequence shown here is derived from an EMBL/GenBank/DDBJ whole genome shotgun (WGS) entry which is preliminary data.</text>
</comment>
<dbReference type="GO" id="GO:0043190">
    <property type="term" value="C:ATP-binding cassette (ABC) transporter complex"/>
    <property type="evidence" value="ECO:0007669"/>
    <property type="project" value="InterPro"/>
</dbReference>
<keyword evidence="5" id="KW-1185">Reference proteome</keyword>
<keyword evidence="2 3" id="KW-0732">Signal</keyword>
<dbReference type="Proteomes" id="UP000292408">
    <property type="component" value="Unassembled WGS sequence"/>
</dbReference>
<reference evidence="4 5" key="1">
    <citation type="journal article" date="2015" name="Stand. Genomic Sci.">
        <title>Genomic Encyclopedia of Bacterial and Archaeal Type Strains, Phase III: the genomes of soil and plant-associated and newly described type strains.</title>
        <authorList>
            <person name="Whitman W.B."/>
            <person name="Woyke T."/>
            <person name="Klenk H.P."/>
            <person name="Zhou Y."/>
            <person name="Lilburn T.G."/>
            <person name="Beck B.J."/>
            <person name="De Vos P."/>
            <person name="Vandamme P."/>
            <person name="Eisen J.A."/>
            <person name="Garrity G."/>
            <person name="Hugenholtz P."/>
            <person name="Kyrpides N.C."/>
        </authorList>
    </citation>
    <scope>NUCLEOTIDE SEQUENCE [LARGE SCALE GENOMIC DNA]</scope>
    <source>
        <strain evidence="4 5">AC4r</strain>
    </source>
</reference>
<dbReference type="NCBIfam" id="TIGR01098">
    <property type="entry name" value="3A0109s03R"/>
    <property type="match status" value="1"/>
</dbReference>
<accession>A0A4Q7TT61</accession>
<evidence type="ECO:0000256" key="1">
    <source>
        <dbReference type="ARBA" id="ARBA00007162"/>
    </source>
</evidence>
<name>A0A4Q7TT61_9MICO</name>
<gene>
    <name evidence="4" type="ORF">EV140_0429</name>
</gene>
<dbReference type="InterPro" id="IPR005770">
    <property type="entry name" value="PhnD"/>
</dbReference>
<protein>
    <submittedName>
        <fullName evidence="4">Phosphonate transport system substrate-binding protein</fullName>
    </submittedName>
</protein>
<dbReference type="OrthoDB" id="5139702at2"/>
<evidence type="ECO:0000256" key="3">
    <source>
        <dbReference type="SAM" id="SignalP"/>
    </source>
</evidence>
<feature type="signal peptide" evidence="3">
    <location>
        <begin position="1"/>
        <end position="30"/>
    </location>
</feature>
<dbReference type="Pfam" id="PF12974">
    <property type="entry name" value="Phosphonate-bd"/>
    <property type="match status" value="1"/>
</dbReference>
<dbReference type="AlphaFoldDB" id="A0A4Q7TT61"/>
<organism evidence="4 5">
    <name type="scientific">Microcella alkaliphila</name>
    <dbReference type="NCBI Taxonomy" id="279828"/>
    <lineage>
        <taxon>Bacteria</taxon>
        <taxon>Bacillati</taxon>
        <taxon>Actinomycetota</taxon>
        <taxon>Actinomycetes</taxon>
        <taxon>Micrococcales</taxon>
        <taxon>Microbacteriaceae</taxon>
        <taxon>Microcella</taxon>
    </lineage>
</organism>